<dbReference type="PROSITE" id="PS50097">
    <property type="entry name" value="BTB"/>
    <property type="match status" value="1"/>
</dbReference>
<proteinExistence type="predicted"/>
<organism evidence="2 3">
    <name type="scientific">Lophiotrema nucula</name>
    <dbReference type="NCBI Taxonomy" id="690887"/>
    <lineage>
        <taxon>Eukaryota</taxon>
        <taxon>Fungi</taxon>
        <taxon>Dikarya</taxon>
        <taxon>Ascomycota</taxon>
        <taxon>Pezizomycotina</taxon>
        <taxon>Dothideomycetes</taxon>
        <taxon>Pleosporomycetidae</taxon>
        <taxon>Pleosporales</taxon>
        <taxon>Lophiotremataceae</taxon>
        <taxon>Lophiotrema</taxon>
    </lineage>
</organism>
<dbReference type="OrthoDB" id="6359816at2759"/>
<dbReference type="Pfam" id="PF00651">
    <property type="entry name" value="BTB"/>
    <property type="match status" value="1"/>
</dbReference>
<evidence type="ECO:0000313" key="3">
    <source>
        <dbReference type="Proteomes" id="UP000799770"/>
    </source>
</evidence>
<keyword evidence="3" id="KW-1185">Reference proteome</keyword>
<dbReference type="SUPFAM" id="SSF54695">
    <property type="entry name" value="POZ domain"/>
    <property type="match status" value="1"/>
</dbReference>
<dbReference type="AlphaFoldDB" id="A0A6A5ZXI4"/>
<dbReference type="PANTHER" id="PTHR47843">
    <property type="entry name" value="BTB DOMAIN-CONTAINING PROTEIN-RELATED"/>
    <property type="match status" value="1"/>
</dbReference>
<reference evidence="2" key="1">
    <citation type="journal article" date="2020" name="Stud. Mycol.">
        <title>101 Dothideomycetes genomes: a test case for predicting lifestyles and emergence of pathogens.</title>
        <authorList>
            <person name="Haridas S."/>
            <person name="Albert R."/>
            <person name="Binder M."/>
            <person name="Bloem J."/>
            <person name="Labutti K."/>
            <person name="Salamov A."/>
            <person name="Andreopoulos B."/>
            <person name="Baker S."/>
            <person name="Barry K."/>
            <person name="Bills G."/>
            <person name="Bluhm B."/>
            <person name="Cannon C."/>
            <person name="Castanera R."/>
            <person name="Culley D."/>
            <person name="Daum C."/>
            <person name="Ezra D."/>
            <person name="Gonzalez J."/>
            <person name="Henrissat B."/>
            <person name="Kuo A."/>
            <person name="Liang C."/>
            <person name="Lipzen A."/>
            <person name="Lutzoni F."/>
            <person name="Magnuson J."/>
            <person name="Mondo S."/>
            <person name="Nolan M."/>
            <person name="Ohm R."/>
            <person name="Pangilinan J."/>
            <person name="Park H.-J."/>
            <person name="Ramirez L."/>
            <person name="Alfaro M."/>
            <person name="Sun H."/>
            <person name="Tritt A."/>
            <person name="Yoshinaga Y."/>
            <person name="Zwiers L.-H."/>
            <person name="Turgeon B."/>
            <person name="Goodwin S."/>
            <person name="Spatafora J."/>
            <person name="Crous P."/>
            <person name="Grigoriev I."/>
        </authorList>
    </citation>
    <scope>NUCLEOTIDE SEQUENCE</scope>
    <source>
        <strain evidence="2">CBS 627.86</strain>
    </source>
</reference>
<protein>
    <recommendedName>
        <fullName evidence="1">BTB domain-containing protein</fullName>
    </recommendedName>
</protein>
<name>A0A6A5ZXI4_9PLEO</name>
<dbReference type="EMBL" id="ML977310">
    <property type="protein sequence ID" value="KAF2123011.1"/>
    <property type="molecule type" value="Genomic_DNA"/>
</dbReference>
<dbReference type="CDD" id="cd18186">
    <property type="entry name" value="BTB_POZ_ZBTB_KLHL-like"/>
    <property type="match status" value="1"/>
</dbReference>
<dbReference type="InterPro" id="IPR011333">
    <property type="entry name" value="SKP1/BTB/POZ_sf"/>
</dbReference>
<gene>
    <name evidence="2" type="ORF">BDV96DRAFT_681599</name>
</gene>
<dbReference type="SMART" id="SM00225">
    <property type="entry name" value="BTB"/>
    <property type="match status" value="1"/>
</dbReference>
<dbReference type="InterPro" id="IPR000210">
    <property type="entry name" value="BTB/POZ_dom"/>
</dbReference>
<sequence length="208" mass="23693">MAAQSGSDRKTLFNNPTLSDVKLLQTSSNGQTIEYYAHRAILCESSGYFMTAFTSQFKEATEPAMELKDDDQNLFRVMLEYAYSHKYNGESIQDSEDGSSLGNLLAIIRLYSLAEKYDLPGLREATADHFQSSCSYPSPEDWVKIVRLYYEVCIKVDGPMGRKVAHSIYRFSIFAKTDIFKELVKEFPEFAIDLVLQSTRNNGRIWPS</sequence>
<evidence type="ECO:0000259" key="1">
    <source>
        <dbReference type="PROSITE" id="PS50097"/>
    </source>
</evidence>
<evidence type="ECO:0000313" key="2">
    <source>
        <dbReference type="EMBL" id="KAF2123011.1"/>
    </source>
</evidence>
<feature type="domain" description="BTB" evidence="1">
    <location>
        <begin position="19"/>
        <end position="91"/>
    </location>
</feature>
<dbReference type="Gene3D" id="3.30.710.10">
    <property type="entry name" value="Potassium Channel Kv1.1, Chain A"/>
    <property type="match status" value="1"/>
</dbReference>
<accession>A0A6A5ZXI4</accession>
<dbReference type="Proteomes" id="UP000799770">
    <property type="component" value="Unassembled WGS sequence"/>
</dbReference>